<dbReference type="EMBL" id="JBHSGQ010000012">
    <property type="protein sequence ID" value="MFC4726441.1"/>
    <property type="molecule type" value="Genomic_DNA"/>
</dbReference>
<feature type="compositionally biased region" description="Basic residues" evidence="13">
    <location>
        <begin position="451"/>
        <end position="463"/>
    </location>
</feature>
<evidence type="ECO:0000313" key="15">
    <source>
        <dbReference type="EMBL" id="MFC4726441.1"/>
    </source>
</evidence>
<gene>
    <name evidence="10 15" type="primary">tig</name>
    <name evidence="15" type="ORF">ACFPB0_14190</name>
</gene>
<evidence type="ECO:0000256" key="5">
    <source>
        <dbReference type="ARBA" id="ARBA00023110"/>
    </source>
</evidence>
<dbReference type="PANTHER" id="PTHR30560">
    <property type="entry name" value="TRIGGER FACTOR CHAPERONE AND PEPTIDYL-PROLYL CIS/TRANS ISOMERASE"/>
    <property type="match status" value="1"/>
</dbReference>
<reference evidence="16" key="1">
    <citation type="journal article" date="2019" name="Int. J. Syst. Evol. Microbiol.">
        <title>The Global Catalogue of Microorganisms (GCM) 10K type strain sequencing project: providing services to taxonomists for standard genome sequencing and annotation.</title>
        <authorList>
            <consortium name="The Broad Institute Genomics Platform"/>
            <consortium name="The Broad Institute Genome Sequencing Center for Infectious Disease"/>
            <person name="Wu L."/>
            <person name="Ma J."/>
        </authorList>
    </citation>
    <scope>NUCLEOTIDE SEQUENCE [LARGE SCALE GENOMIC DNA]</scope>
    <source>
        <strain evidence="16">CCUG 62981</strain>
    </source>
</reference>
<dbReference type="InterPro" id="IPR008881">
    <property type="entry name" value="Trigger_fac_ribosome-bd_bac"/>
</dbReference>
<proteinExistence type="inferred from homology"/>
<evidence type="ECO:0000256" key="4">
    <source>
        <dbReference type="ARBA" id="ARBA00016902"/>
    </source>
</evidence>
<dbReference type="GO" id="GO:0003755">
    <property type="term" value="F:peptidyl-prolyl cis-trans isomerase activity"/>
    <property type="evidence" value="ECO:0007669"/>
    <property type="project" value="UniProtKB-EC"/>
</dbReference>
<dbReference type="InterPro" id="IPR008880">
    <property type="entry name" value="Trigger_fac_C"/>
</dbReference>
<dbReference type="Pfam" id="PF05698">
    <property type="entry name" value="Trigger_C"/>
    <property type="match status" value="1"/>
</dbReference>
<dbReference type="NCBIfam" id="TIGR00115">
    <property type="entry name" value="tig"/>
    <property type="match status" value="1"/>
</dbReference>
<comment type="catalytic activity">
    <reaction evidence="1 10 11">
        <text>[protein]-peptidylproline (omega=180) = [protein]-peptidylproline (omega=0)</text>
        <dbReference type="Rhea" id="RHEA:16237"/>
        <dbReference type="Rhea" id="RHEA-COMP:10747"/>
        <dbReference type="Rhea" id="RHEA-COMP:10748"/>
        <dbReference type="ChEBI" id="CHEBI:83833"/>
        <dbReference type="ChEBI" id="CHEBI:83834"/>
        <dbReference type="EC" id="5.2.1.8"/>
    </reaction>
</comment>
<evidence type="ECO:0000256" key="6">
    <source>
        <dbReference type="ARBA" id="ARBA00023186"/>
    </source>
</evidence>
<evidence type="ECO:0000256" key="3">
    <source>
        <dbReference type="ARBA" id="ARBA00013194"/>
    </source>
</evidence>
<dbReference type="SUPFAM" id="SSF109998">
    <property type="entry name" value="Triger factor/SurA peptide-binding domain-like"/>
    <property type="match status" value="1"/>
</dbReference>
<dbReference type="InterPro" id="IPR001179">
    <property type="entry name" value="PPIase_FKBP_dom"/>
</dbReference>
<comment type="caution">
    <text evidence="15">The sequence shown here is derived from an EMBL/GenBank/DDBJ whole genome shotgun (WGS) entry which is preliminary data.</text>
</comment>
<dbReference type="PANTHER" id="PTHR30560:SF3">
    <property type="entry name" value="TRIGGER FACTOR-LIKE PROTEIN TIG, CHLOROPLASTIC"/>
    <property type="match status" value="1"/>
</dbReference>
<dbReference type="Gene3D" id="3.30.70.1050">
    <property type="entry name" value="Trigger factor ribosome-binding domain"/>
    <property type="match status" value="1"/>
</dbReference>
<dbReference type="Pfam" id="PF05697">
    <property type="entry name" value="Trigger_N"/>
    <property type="match status" value="1"/>
</dbReference>
<evidence type="ECO:0000256" key="7">
    <source>
        <dbReference type="ARBA" id="ARBA00023235"/>
    </source>
</evidence>
<keyword evidence="7 10" id="KW-0413">Isomerase</keyword>
<dbReference type="HAMAP" id="MF_00303">
    <property type="entry name" value="Trigger_factor_Tig"/>
    <property type="match status" value="1"/>
</dbReference>
<dbReference type="InterPro" id="IPR046357">
    <property type="entry name" value="PPIase_dom_sf"/>
</dbReference>
<dbReference type="SUPFAM" id="SSF102735">
    <property type="entry name" value="Trigger factor ribosome-binding domain"/>
    <property type="match status" value="1"/>
</dbReference>
<protein>
    <recommendedName>
        <fullName evidence="4 10">Trigger factor</fullName>
        <shortName evidence="10">TF</shortName>
        <ecNumber evidence="3 10">5.2.1.8</ecNumber>
    </recommendedName>
    <alternativeName>
        <fullName evidence="9 10">PPIase</fullName>
    </alternativeName>
</protein>
<dbReference type="InterPro" id="IPR005215">
    <property type="entry name" value="Trig_fac"/>
</dbReference>
<evidence type="ECO:0000259" key="14">
    <source>
        <dbReference type="PROSITE" id="PS50059"/>
    </source>
</evidence>
<dbReference type="Gene3D" id="1.10.3120.10">
    <property type="entry name" value="Trigger factor, C-terminal domain"/>
    <property type="match status" value="1"/>
</dbReference>
<keyword evidence="10" id="KW-0963">Cytoplasm</keyword>
<feature type="region of interest" description="Disordered" evidence="13">
    <location>
        <begin position="444"/>
        <end position="516"/>
    </location>
</feature>
<dbReference type="InterPro" id="IPR027304">
    <property type="entry name" value="Trigger_fact/SurA_dom_sf"/>
</dbReference>
<organism evidence="15 16">
    <name type="scientific">Glycocaulis abyssi</name>
    <dbReference type="NCBI Taxonomy" id="1433403"/>
    <lineage>
        <taxon>Bacteria</taxon>
        <taxon>Pseudomonadati</taxon>
        <taxon>Pseudomonadota</taxon>
        <taxon>Alphaproteobacteria</taxon>
        <taxon>Maricaulales</taxon>
        <taxon>Maricaulaceae</taxon>
        <taxon>Glycocaulis</taxon>
    </lineage>
</organism>
<comment type="subcellular location">
    <subcellularLocation>
        <location evidence="10">Cytoplasm</location>
    </subcellularLocation>
    <text evidence="10">About half TF is bound to the ribosome near the polypeptide exit tunnel while the other half is free in the cytoplasm.</text>
</comment>
<dbReference type="Gene3D" id="3.10.50.40">
    <property type="match status" value="1"/>
</dbReference>
<name>A0ABV9NER1_9PROT</name>
<feature type="compositionally biased region" description="Basic residues" evidence="13">
    <location>
        <begin position="501"/>
        <end position="516"/>
    </location>
</feature>
<keyword evidence="10 12" id="KW-0131">Cell cycle</keyword>
<evidence type="ECO:0000256" key="11">
    <source>
        <dbReference type="PROSITE-ProRule" id="PRU00277"/>
    </source>
</evidence>
<accession>A0ABV9NER1</accession>
<evidence type="ECO:0000313" key="16">
    <source>
        <dbReference type="Proteomes" id="UP001596024"/>
    </source>
</evidence>
<keyword evidence="5 10" id="KW-0697">Rotamase</keyword>
<keyword evidence="16" id="KW-1185">Reference proteome</keyword>
<sequence>MNVLEKSAEGLSRTFEVVVPASDLQSRLSAKIEEIRPQVRLKGFRPGKVPAAHIRKMFGASIMSDILQEIVPEATQSTLDERKLRPASQPNVEVKSDAEDVLKNGKDFTFEINVEVMPEFETADPKKLKLERPVAKVEDAQVNEALERLAQDSRSYEDKPKTAKAAKGDVVVVDFVGKIDGEVFPGGSATDSRVALGDGAFIPGFEDQLVGVKAGDDVEIKVTFPADYGAEHLAGKDAVFETKVKSVQAPQDSKIDDSLAERLGLSDLEALKDALTKRFEQEHSEASRMKMKRQLLDQLDEAHGDIDLPGRMVEAEFENIWREVLAAKEAGELEDEDKDKSDDELKADYHAIAERRVRLGLVLAEIGRNANVDVTQEELARAVNQEAMKYPGQERQVVEYFQNNPGAVQALRAPIYEEKVVDYIIELADVKEVSVDRDTLFAEEDEAPAKKPAKKAPAKKAAAKKADAKPAAEKKTPAKKAPAKKEAKAAEAPKAAAAKKAPAKKAPAKKAAAKKG</sequence>
<dbReference type="EC" id="5.2.1.8" evidence="3 10"/>
<keyword evidence="6 10" id="KW-0143">Chaperone</keyword>
<feature type="domain" description="PPIase FKBP-type" evidence="14">
    <location>
        <begin position="168"/>
        <end position="250"/>
    </location>
</feature>
<evidence type="ECO:0000256" key="10">
    <source>
        <dbReference type="HAMAP-Rule" id="MF_00303"/>
    </source>
</evidence>
<comment type="domain">
    <text evidence="10">Consists of 3 domains; the N-terminus binds the ribosome, the middle domain has PPIase activity, while the C-terminus has intrinsic chaperone activity on its own.</text>
</comment>
<evidence type="ECO:0000256" key="2">
    <source>
        <dbReference type="ARBA" id="ARBA00005464"/>
    </source>
</evidence>
<evidence type="ECO:0000256" key="1">
    <source>
        <dbReference type="ARBA" id="ARBA00000971"/>
    </source>
</evidence>
<keyword evidence="10 12" id="KW-0132">Cell division</keyword>
<evidence type="ECO:0000256" key="8">
    <source>
        <dbReference type="ARBA" id="ARBA00024849"/>
    </source>
</evidence>
<dbReference type="SUPFAM" id="SSF54534">
    <property type="entry name" value="FKBP-like"/>
    <property type="match status" value="1"/>
</dbReference>
<dbReference type="Pfam" id="PF00254">
    <property type="entry name" value="FKBP_C"/>
    <property type="match status" value="1"/>
</dbReference>
<dbReference type="Proteomes" id="UP001596024">
    <property type="component" value="Unassembled WGS sequence"/>
</dbReference>
<dbReference type="InterPro" id="IPR036611">
    <property type="entry name" value="Trigger_fac_ribosome-bd_sf"/>
</dbReference>
<comment type="similarity">
    <text evidence="2 10 12">Belongs to the FKBP-type PPIase family. Tig subfamily.</text>
</comment>
<evidence type="ECO:0000256" key="12">
    <source>
        <dbReference type="RuleBase" id="RU003914"/>
    </source>
</evidence>
<evidence type="ECO:0000256" key="9">
    <source>
        <dbReference type="ARBA" id="ARBA00029986"/>
    </source>
</evidence>
<comment type="function">
    <text evidence="8 10">Involved in protein export. Acts as a chaperone by maintaining the newly synthesized protein in an open conformation. Functions as a peptidyl-prolyl cis-trans isomerase.</text>
</comment>
<dbReference type="RefSeq" id="WP_371394281.1">
    <property type="nucleotide sequence ID" value="NZ_CP163421.1"/>
</dbReference>
<evidence type="ECO:0000256" key="13">
    <source>
        <dbReference type="SAM" id="MobiDB-lite"/>
    </source>
</evidence>
<dbReference type="InterPro" id="IPR037041">
    <property type="entry name" value="Trigger_fac_C_sf"/>
</dbReference>
<dbReference type="PROSITE" id="PS50059">
    <property type="entry name" value="FKBP_PPIASE"/>
    <property type="match status" value="1"/>
</dbReference>
<feature type="compositionally biased region" description="Basic and acidic residues" evidence="13">
    <location>
        <begin position="464"/>
        <end position="476"/>
    </location>
</feature>